<protein>
    <submittedName>
        <fullName evidence="1">Uncharacterized protein</fullName>
    </submittedName>
</protein>
<dbReference type="Proteomes" id="UP001163846">
    <property type="component" value="Unassembled WGS sequence"/>
</dbReference>
<reference evidence="1" key="1">
    <citation type="submission" date="2022-08" db="EMBL/GenBank/DDBJ databases">
        <authorList>
            <consortium name="DOE Joint Genome Institute"/>
            <person name="Min B."/>
            <person name="Riley R."/>
            <person name="Sierra-Patev S."/>
            <person name="Naranjo-Ortiz M."/>
            <person name="Looney B."/>
            <person name="Konkel Z."/>
            <person name="Slot J.C."/>
            <person name="Sakamoto Y."/>
            <person name="Steenwyk J.L."/>
            <person name="Rokas A."/>
            <person name="Carro J."/>
            <person name="Camarero S."/>
            <person name="Ferreira P."/>
            <person name="Molpeceres G."/>
            <person name="Ruiz-Duenas F.J."/>
            <person name="Serrano A."/>
            <person name="Henrissat B."/>
            <person name="Drula E."/>
            <person name="Hughes K.W."/>
            <person name="Mata J.L."/>
            <person name="Ishikawa N.K."/>
            <person name="Vargas-Isla R."/>
            <person name="Ushijima S."/>
            <person name="Smith C.A."/>
            <person name="Ahrendt S."/>
            <person name="Andreopoulos W."/>
            <person name="He G."/>
            <person name="Labutti K."/>
            <person name="Lipzen A."/>
            <person name="Ng V."/>
            <person name="Sandor L."/>
            <person name="Barry K."/>
            <person name="Martinez A.T."/>
            <person name="Xiao Y."/>
            <person name="Gibbons J.G."/>
            <person name="Terashima K."/>
            <person name="Hibbett D.S."/>
            <person name="Grigoriev I.V."/>
        </authorList>
    </citation>
    <scope>NUCLEOTIDE SEQUENCE</scope>
    <source>
        <strain evidence="1">TFB9207</strain>
    </source>
</reference>
<gene>
    <name evidence="1" type="ORF">F5878DRAFT_710232</name>
</gene>
<evidence type="ECO:0000313" key="2">
    <source>
        <dbReference type="Proteomes" id="UP001163846"/>
    </source>
</evidence>
<accession>A0AA38P8W7</accession>
<organism evidence="1 2">
    <name type="scientific">Lentinula raphanica</name>
    <dbReference type="NCBI Taxonomy" id="153919"/>
    <lineage>
        <taxon>Eukaryota</taxon>
        <taxon>Fungi</taxon>
        <taxon>Dikarya</taxon>
        <taxon>Basidiomycota</taxon>
        <taxon>Agaricomycotina</taxon>
        <taxon>Agaricomycetes</taxon>
        <taxon>Agaricomycetidae</taxon>
        <taxon>Agaricales</taxon>
        <taxon>Marasmiineae</taxon>
        <taxon>Omphalotaceae</taxon>
        <taxon>Lentinula</taxon>
    </lineage>
</organism>
<comment type="caution">
    <text evidence="1">The sequence shown here is derived from an EMBL/GenBank/DDBJ whole genome shotgun (WGS) entry which is preliminary data.</text>
</comment>
<dbReference type="EMBL" id="MU806189">
    <property type="protein sequence ID" value="KAJ3838316.1"/>
    <property type="molecule type" value="Genomic_DNA"/>
</dbReference>
<evidence type="ECO:0000313" key="1">
    <source>
        <dbReference type="EMBL" id="KAJ3838316.1"/>
    </source>
</evidence>
<keyword evidence="2" id="KW-1185">Reference proteome</keyword>
<dbReference type="Gene3D" id="3.80.10.10">
    <property type="entry name" value="Ribonuclease Inhibitor"/>
    <property type="match status" value="1"/>
</dbReference>
<dbReference type="AlphaFoldDB" id="A0AA38P8W7"/>
<dbReference type="InterPro" id="IPR032675">
    <property type="entry name" value="LRR_dom_sf"/>
</dbReference>
<proteinExistence type="predicted"/>
<name>A0AA38P8W7_9AGAR</name>
<sequence>MALPNEIFHSIIEYLPYTPNWDAKPSRIPIQPASPEVIALSVVNWRLRRICLPFLFANIAIRQIKGAKKLEKYLAFFSEFTKALVIDISCWQGIVASFLPPVAGDQIITRILPQLEKLCYVELSNRFSSALLKVILARPTVTSVLVHHLPPQDMHDHDLSKVTLSSQSLGDLNPYPSLERCMEHGMKVARLKVEIHGPLDSERFRSKIYHGLKELRVCTDSSIQPFTTSSWLPALSSTHPTLNEIWFENWRRNDLAFLPPDFMFSFIKESKKQDLRNFFIIQHIGLHKATGQSSHVWYVMGLKLTAVRGYTPLIEIVALIASSFPRLEELTLDLDSNNSKAAYSGDDLVAVLGQFSSLRSLTLRDVFKRLRFERNNFQPVVRRIDSEDTRPVILLVRAKTGILRYALRIAKEVKSLEKIYLDDNGREHGDRNLLWSLLGRLHVVNSNRDIGGTLRRSASGLWLEAHVVLSLRAGREHLSIVGSERDPYKLQPRAERRSSM</sequence>